<comment type="caution">
    <text evidence="1">The sequence shown here is derived from an EMBL/GenBank/DDBJ whole genome shotgun (WGS) entry which is preliminary data.</text>
</comment>
<accession>A0A1V6QTM4</accession>
<gene>
    <name evidence="1" type="ORF">PENSOL_c040G04846</name>
</gene>
<keyword evidence="2" id="KW-1185">Reference proteome</keyword>
<sequence length="334" mass="35726">MLPIVFHGFQIAQKDCNAVSSCVQTQRQTQGTVEAVVPYASSAHHQPVATECCTGTQPACCSGVCKDLDNNFASCGACDITYQPAAQAPVLISLMIPSTVVLAIRHPVLDSRLAAVRARVLIWRPRLLIAVRVVIRANQINQPAAPEPASTQPLTQTTAVHAALNAQAPSPPAVTGYARILAQIPPTVATAQPSRAWALDQHVALVPVQIWRLLTTVDLARQIHVLVSIRLAARGHALILIPTLTTVILVRLCHVVEHSLAVALGSVQIYLPVCSIVDLVPLHHCNLGPEAEAVLKGIASIALRVSLFVNRRTHVARLASRVSIMVLCLDAVDH</sequence>
<dbReference type="AlphaFoldDB" id="A0A1V6QTM4"/>
<protein>
    <submittedName>
        <fullName evidence="1">Uncharacterized protein</fullName>
    </submittedName>
</protein>
<name>A0A1V6QTM4_9EURO</name>
<proteinExistence type="predicted"/>
<evidence type="ECO:0000313" key="2">
    <source>
        <dbReference type="Proteomes" id="UP000191612"/>
    </source>
</evidence>
<organism evidence="1 2">
    <name type="scientific">Penicillium solitum</name>
    <dbReference type="NCBI Taxonomy" id="60172"/>
    <lineage>
        <taxon>Eukaryota</taxon>
        <taxon>Fungi</taxon>
        <taxon>Dikarya</taxon>
        <taxon>Ascomycota</taxon>
        <taxon>Pezizomycotina</taxon>
        <taxon>Eurotiomycetes</taxon>
        <taxon>Eurotiomycetidae</taxon>
        <taxon>Eurotiales</taxon>
        <taxon>Aspergillaceae</taxon>
        <taxon>Penicillium</taxon>
    </lineage>
</organism>
<dbReference type="Proteomes" id="UP000191612">
    <property type="component" value="Unassembled WGS sequence"/>
</dbReference>
<reference evidence="2" key="1">
    <citation type="journal article" date="2017" name="Nat. Microbiol.">
        <title>Global analysis of biosynthetic gene clusters reveals vast potential of secondary metabolite production in Penicillium species.</title>
        <authorList>
            <person name="Nielsen J.C."/>
            <person name="Grijseels S."/>
            <person name="Prigent S."/>
            <person name="Ji B."/>
            <person name="Dainat J."/>
            <person name="Nielsen K.F."/>
            <person name="Frisvad J.C."/>
            <person name="Workman M."/>
            <person name="Nielsen J."/>
        </authorList>
    </citation>
    <scope>NUCLEOTIDE SEQUENCE [LARGE SCALE GENOMIC DNA]</scope>
    <source>
        <strain evidence="2">IBT 29525</strain>
    </source>
</reference>
<evidence type="ECO:0000313" key="1">
    <source>
        <dbReference type="EMBL" id="OQD92564.1"/>
    </source>
</evidence>
<dbReference type="EMBL" id="MDYO01000040">
    <property type="protein sequence ID" value="OQD92564.1"/>
    <property type="molecule type" value="Genomic_DNA"/>
</dbReference>